<evidence type="ECO:0000256" key="2">
    <source>
        <dbReference type="ARBA" id="ARBA00011062"/>
    </source>
</evidence>
<dbReference type="GO" id="GO:0005737">
    <property type="term" value="C:cytoplasm"/>
    <property type="evidence" value="ECO:0007669"/>
    <property type="project" value="UniProtKB-SubCell"/>
</dbReference>
<dbReference type="AlphaFoldDB" id="A0A7L6N4X6"/>
<dbReference type="Proteomes" id="UP000512167">
    <property type="component" value="Chromosome"/>
</dbReference>
<feature type="binding site" evidence="5">
    <location>
        <position position="90"/>
    </location>
    <ligand>
        <name>a divalent metal cation</name>
        <dbReference type="ChEBI" id="CHEBI:60240"/>
    </ligand>
</feature>
<dbReference type="KEGG" id="tbk:HF295_01625"/>
<gene>
    <name evidence="5 7" type="primary">surE</name>
    <name evidence="7" type="ORF">HF295_01625</name>
</gene>
<dbReference type="NCBIfam" id="TIGR00087">
    <property type="entry name" value="surE"/>
    <property type="match status" value="1"/>
</dbReference>
<feature type="binding site" evidence="5">
    <location>
        <position position="39"/>
    </location>
    <ligand>
        <name>a divalent metal cation</name>
        <dbReference type="ChEBI" id="CHEBI:60240"/>
    </ligand>
</feature>
<comment type="function">
    <text evidence="5">Nucleotidase that shows phosphatase activity on nucleoside 5'-monophosphates.</text>
</comment>
<keyword evidence="4 5" id="KW-0378">Hydrolase</keyword>
<evidence type="ECO:0000256" key="3">
    <source>
        <dbReference type="ARBA" id="ARBA00022723"/>
    </source>
</evidence>
<dbReference type="SUPFAM" id="SSF64167">
    <property type="entry name" value="SurE-like"/>
    <property type="match status" value="1"/>
</dbReference>
<feature type="domain" description="Survival protein SurE-like phosphatase/nucleotidase" evidence="6">
    <location>
        <begin position="3"/>
        <end position="179"/>
    </location>
</feature>
<dbReference type="Gene3D" id="3.40.1210.10">
    <property type="entry name" value="Survival protein SurE-like phosphatase/nucleotidase"/>
    <property type="match status" value="1"/>
</dbReference>
<dbReference type="EMBL" id="CP051151">
    <property type="protein sequence ID" value="QLY39629.1"/>
    <property type="molecule type" value="Genomic_DNA"/>
</dbReference>
<keyword evidence="5" id="KW-0963">Cytoplasm</keyword>
<proteinExistence type="inferred from homology"/>
<reference evidence="7 8" key="1">
    <citation type="submission" date="2020-04" db="EMBL/GenBank/DDBJ databases">
        <authorList>
            <person name="Zheng R.K."/>
            <person name="Sun C.M."/>
        </authorList>
    </citation>
    <scope>NUCLEOTIDE SEQUENCE [LARGE SCALE GENOMIC DNA]</scope>
    <source>
        <strain evidence="8">zrk29</strain>
    </source>
</reference>
<dbReference type="InterPro" id="IPR030048">
    <property type="entry name" value="SurE"/>
</dbReference>
<organism evidence="7 8">
    <name type="scientific">Hujiaoplasma nucleasis</name>
    <dbReference type="NCBI Taxonomy" id="2725268"/>
    <lineage>
        <taxon>Bacteria</taxon>
        <taxon>Bacillati</taxon>
        <taxon>Mycoplasmatota</taxon>
        <taxon>Mollicutes</taxon>
        <taxon>Candidatus Izemoplasmatales</taxon>
        <taxon>Hujiaoplasmataceae</taxon>
        <taxon>Hujiaoplasma</taxon>
    </lineage>
</organism>
<dbReference type="InterPro" id="IPR002828">
    <property type="entry name" value="SurE-like_Pase/nucleotidase"/>
</dbReference>
<sequence length="241" mass="27261">MKIVLTNDDGYNAEGIQYLYHLLQKYGDVYLVAPHHHMSGASVSRVFWTKVKVHQHEEKIFSVEGTPADSVSLAFHGLNIRPDVVISGVNSGFNLGADTVYSGTVGACMESLKFKIPAIALSADYDHLEQAKKDIESVLDFIFKHNLLSKDYLLNVNFVSKKFKKSKGIQLTDLGFRDTRHYYVAEDDHYVTKRYFLNEVFTEGTDLHAVNHGYISITPLKFANQTQEGLNELRKKVSQLD</sequence>
<dbReference type="GO" id="GO:0008253">
    <property type="term" value="F:5'-nucleotidase activity"/>
    <property type="evidence" value="ECO:0007669"/>
    <property type="project" value="UniProtKB-UniRule"/>
</dbReference>
<dbReference type="HAMAP" id="MF_00060">
    <property type="entry name" value="SurE"/>
    <property type="match status" value="1"/>
</dbReference>
<evidence type="ECO:0000313" key="7">
    <source>
        <dbReference type="EMBL" id="QLY39629.1"/>
    </source>
</evidence>
<evidence type="ECO:0000256" key="5">
    <source>
        <dbReference type="HAMAP-Rule" id="MF_00060"/>
    </source>
</evidence>
<evidence type="ECO:0000313" key="8">
    <source>
        <dbReference type="Proteomes" id="UP000512167"/>
    </source>
</evidence>
<keyword evidence="8" id="KW-1185">Reference proteome</keyword>
<keyword evidence="3 5" id="KW-0479">Metal-binding</keyword>
<comment type="cofactor">
    <cofactor evidence="5">
        <name>a divalent metal cation</name>
        <dbReference type="ChEBI" id="CHEBI:60240"/>
    </cofactor>
    <text evidence="5">Binds 1 divalent metal cation per subunit.</text>
</comment>
<evidence type="ECO:0000259" key="6">
    <source>
        <dbReference type="Pfam" id="PF01975"/>
    </source>
</evidence>
<dbReference type="RefSeq" id="WP_312032106.1">
    <property type="nucleotide sequence ID" value="NZ_CP051151.1"/>
</dbReference>
<accession>A0A7L6N4X6</accession>
<name>A0A7L6N4X6_9MOLU</name>
<keyword evidence="5" id="KW-0547">Nucleotide-binding</keyword>
<protein>
    <recommendedName>
        <fullName evidence="5">5'-nucleotidase SurE</fullName>
        <ecNumber evidence="5">3.1.3.5</ecNumber>
    </recommendedName>
    <alternativeName>
        <fullName evidence="5">Nucleoside 5'-monophosphate phosphohydrolase</fullName>
    </alternativeName>
</protein>
<dbReference type="GO" id="GO:0046872">
    <property type="term" value="F:metal ion binding"/>
    <property type="evidence" value="ECO:0007669"/>
    <property type="project" value="UniProtKB-UniRule"/>
</dbReference>
<comment type="subcellular location">
    <subcellularLocation>
        <location evidence="5">Cytoplasm</location>
    </subcellularLocation>
</comment>
<dbReference type="PANTHER" id="PTHR30457:SF0">
    <property type="entry name" value="PHOSPHATASE, PUTATIVE (AFU_ORTHOLOGUE AFUA_4G01070)-RELATED"/>
    <property type="match status" value="1"/>
</dbReference>
<comment type="similarity">
    <text evidence="2 5">Belongs to the SurE nucleotidase family.</text>
</comment>
<dbReference type="GO" id="GO:0000166">
    <property type="term" value="F:nucleotide binding"/>
    <property type="evidence" value="ECO:0007669"/>
    <property type="project" value="UniProtKB-KW"/>
</dbReference>
<dbReference type="InterPro" id="IPR036523">
    <property type="entry name" value="SurE-like_sf"/>
</dbReference>
<dbReference type="EC" id="3.1.3.5" evidence="5"/>
<comment type="catalytic activity">
    <reaction evidence="1 5">
        <text>a ribonucleoside 5'-phosphate + H2O = a ribonucleoside + phosphate</text>
        <dbReference type="Rhea" id="RHEA:12484"/>
        <dbReference type="ChEBI" id="CHEBI:15377"/>
        <dbReference type="ChEBI" id="CHEBI:18254"/>
        <dbReference type="ChEBI" id="CHEBI:43474"/>
        <dbReference type="ChEBI" id="CHEBI:58043"/>
        <dbReference type="EC" id="3.1.3.5"/>
    </reaction>
</comment>
<feature type="binding site" evidence="5">
    <location>
        <position position="8"/>
    </location>
    <ligand>
        <name>a divalent metal cation</name>
        <dbReference type="ChEBI" id="CHEBI:60240"/>
    </ligand>
</feature>
<feature type="binding site" evidence="5">
    <location>
        <position position="9"/>
    </location>
    <ligand>
        <name>a divalent metal cation</name>
        <dbReference type="ChEBI" id="CHEBI:60240"/>
    </ligand>
</feature>
<dbReference type="Pfam" id="PF01975">
    <property type="entry name" value="SurE"/>
    <property type="match status" value="1"/>
</dbReference>
<evidence type="ECO:0000256" key="4">
    <source>
        <dbReference type="ARBA" id="ARBA00022801"/>
    </source>
</evidence>
<dbReference type="PANTHER" id="PTHR30457">
    <property type="entry name" value="5'-NUCLEOTIDASE SURE"/>
    <property type="match status" value="1"/>
</dbReference>
<evidence type="ECO:0000256" key="1">
    <source>
        <dbReference type="ARBA" id="ARBA00000815"/>
    </source>
</evidence>